<dbReference type="GO" id="GO:0005524">
    <property type="term" value="F:ATP binding"/>
    <property type="evidence" value="ECO:0007669"/>
    <property type="project" value="UniProtKB-KW"/>
</dbReference>
<feature type="transmembrane region" description="Helical" evidence="7">
    <location>
        <begin position="232"/>
        <end position="262"/>
    </location>
</feature>
<dbReference type="InterPro" id="IPR003439">
    <property type="entry name" value="ABC_transporter-like_ATP-bd"/>
</dbReference>
<evidence type="ECO:0000259" key="9">
    <source>
        <dbReference type="PROSITE" id="PS50929"/>
    </source>
</evidence>
<dbReference type="EMBL" id="BAABKE010000003">
    <property type="protein sequence ID" value="GAA5098667.1"/>
    <property type="molecule type" value="Genomic_DNA"/>
</dbReference>
<evidence type="ECO:0000256" key="6">
    <source>
        <dbReference type="ARBA" id="ARBA00023136"/>
    </source>
</evidence>
<feature type="transmembrane region" description="Helical" evidence="7">
    <location>
        <begin position="49"/>
        <end position="69"/>
    </location>
</feature>
<dbReference type="InterPro" id="IPR036640">
    <property type="entry name" value="ABC1_TM_sf"/>
</dbReference>
<comment type="subcellular location">
    <subcellularLocation>
        <location evidence="1">Cell membrane</location>
        <topology evidence="1">Multi-pass membrane protein</topology>
    </subcellularLocation>
</comment>
<evidence type="ECO:0000313" key="10">
    <source>
        <dbReference type="EMBL" id="GAA5098667.1"/>
    </source>
</evidence>
<feature type="transmembrane region" description="Helical" evidence="7">
    <location>
        <begin position="23"/>
        <end position="43"/>
    </location>
</feature>
<feature type="transmembrane region" description="Helical" evidence="7">
    <location>
        <begin position="130"/>
        <end position="151"/>
    </location>
</feature>
<comment type="caution">
    <text evidence="10">The sequence shown here is derived from an EMBL/GenBank/DDBJ whole genome shotgun (WGS) entry which is preliminary data.</text>
</comment>
<dbReference type="RefSeq" id="WP_077925047.1">
    <property type="nucleotide sequence ID" value="NZ_BAABKE010000003.1"/>
</dbReference>
<keyword evidence="2 7" id="KW-0812">Transmembrane</keyword>
<dbReference type="InterPro" id="IPR011527">
    <property type="entry name" value="ABC1_TM_dom"/>
</dbReference>
<feature type="domain" description="ABC transmembrane type-1" evidence="9">
    <location>
        <begin position="23"/>
        <end position="304"/>
    </location>
</feature>
<sequence length="580" mass="63176">MFKIFSQLLGDDSRFLNQYLTKAVIYGVLSGLTITVLIPVVFYTLKGEVSSAVIWLILLLIGVIACWKLRQLTELAGIKVGESILRNARHRIGDHVASLPIGWFNPDNTARLSHIISKGMIEVAQLPAHLITPVVSGSIAPLVLVIALLILHPLLGMVALVSLPIIVSVLLLASRLGEKADQDFNERSAHTSQRIVEFAQAQSVLRAFSSEGSSTRFLERAIDDQQKSSEQLIVMTTLSIIMGSWVVQTVFAALLCIAIVWLNDLLVTGVHPTEIVAVVVALILVTRFIDPMQDVANYGEALRSAKGHLNAVREIFMIQPLPEPMVEKEPKGNNVTLNQVSFAYEKNEPLVLNQISLEIESGSMVALIGASGSGKTTLARLIARFFDVTEGEVMIGGVNVKNMTEKTLTDTISQIFQDSYLFQGSVRENILMGKPDASEKELQSVLVQSGLQSVIESLPNGLDTLVGEGGAKLSGGERQRIAIARALIKDAPILLVDEATAALDAENQAVIAETLERLRGSKTLIVIAHQLSTIQMADQIVVLENGSIKELGSHETLINKEGEYSHFIAQRQRAKGWRIV</sequence>
<feature type="transmembrane region" description="Helical" evidence="7">
    <location>
        <begin position="268"/>
        <end position="289"/>
    </location>
</feature>
<dbReference type="PANTHER" id="PTHR43394:SF1">
    <property type="entry name" value="ATP-BINDING CASSETTE SUB-FAMILY B MEMBER 10, MITOCHONDRIAL"/>
    <property type="match status" value="1"/>
</dbReference>
<dbReference type="Proteomes" id="UP001500631">
    <property type="component" value="Unassembled WGS sequence"/>
</dbReference>
<dbReference type="PROSITE" id="PS50893">
    <property type="entry name" value="ABC_TRANSPORTER_2"/>
    <property type="match status" value="1"/>
</dbReference>
<protein>
    <submittedName>
        <fullName evidence="10">ABC transporter ATP-binding protein</fullName>
    </submittedName>
</protein>
<keyword evidence="5 7" id="KW-1133">Transmembrane helix</keyword>
<dbReference type="Gene3D" id="3.40.50.300">
    <property type="entry name" value="P-loop containing nucleotide triphosphate hydrolases"/>
    <property type="match status" value="1"/>
</dbReference>
<evidence type="ECO:0000256" key="2">
    <source>
        <dbReference type="ARBA" id="ARBA00022692"/>
    </source>
</evidence>
<dbReference type="InterPro" id="IPR003593">
    <property type="entry name" value="AAA+_ATPase"/>
</dbReference>
<dbReference type="PROSITE" id="PS00211">
    <property type="entry name" value="ABC_TRANSPORTER_1"/>
    <property type="match status" value="1"/>
</dbReference>
<dbReference type="InterPro" id="IPR027417">
    <property type="entry name" value="P-loop_NTPase"/>
</dbReference>
<dbReference type="InterPro" id="IPR039421">
    <property type="entry name" value="Type_1_exporter"/>
</dbReference>
<reference evidence="11" key="1">
    <citation type="journal article" date="2019" name="Int. J. Syst. Evol. Microbiol.">
        <title>The Global Catalogue of Microorganisms (GCM) 10K type strain sequencing project: providing services to taxonomists for standard genome sequencing and annotation.</title>
        <authorList>
            <consortium name="The Broad Institute Genomics Platform"/>
            <consortium name="The Broad Institute Genome Sequencing Center for Infectious Disease"/>
            <person name="Wu L."/>
            <person name="Ma J."/>
        </authorList>
    </citation>
    <scope>NUCLEOTIDE SEQUENCE [LARGE SCALE GENOMIC DNA]</scope>
    <source>
        <strain evidence="11">JCM 18424</strain>
    </source>
</reference>
<feature type="domain" description="ABC transporter" evidence="8">
    <location>
        <begin position="335"/>
        <end position="570"/>
    </location>
</feature>
<gene>
    <name evidence="10" type="ORF">GCM10023338_11390</name>
</gene>
<keyword evidence="4 10" id="KW-0067">ATP-binding</keyword>
<evidence type="ECO:0000256" key="3">
    <source>
        <dbReference type="ARBA" id="ARBA00022741"/>
    </source>
</evidence>
<accession>A0ABP9MRQ6</accession>
<keyword evidence="6 7" id="KW-0472">Membrane</keyword>
<evidence type="ECO:0000256" key="1">
    <source>
        <dbReference type="ARBA" id="ARBA00004651"/>
    </source>
</evidence>
<dbReference type="SMART" id="SM00382">
    <property type="entry name" value="AAA"/>
    <property type="match status" value="1"/>
</dbReference>
<evidence type="ECO:0000256" key="4">
    <source>
        <dbReference type="ARBA" id="ARBA00022840"/>
    </source>
</evidence>
<keyword evidence="11" id="KW-1185">Reference proteome</keyword>
<dbReference type="Pfam" id="PF00664">
    <property type="entry name" value="ABC_membrane"/>
    <property type="match status" value="1"/>
</dbReference>
<dbReference type="SUPFAM" id="SSF90123">
    <property type="entry name" value="ABC transporter transmembrane region"/>
    <property type="match status" value="1"/>
</dbReference>
<feature type="transmembrane region" description="Helical" evidence="7">
    <location>
        <begin position="157"/>
        <end position="177"/>
    </location>
</feature>
<name>A0ABP9MRQ6_9GAMM</name>
<organism evidence="10 11">
    <name type="scientific">Wohlfahrtiimonas larvae</name>
    <dbReference type="NCBI Taxonomy" id="1157986"/>
    <lineage>
        <taxon>Bacteria</taxon>
        <taxon>Pseudomonadati</taxon>
        <taxon>Pseudomonadota</taxon>
        <taxon>Gammaproteobacteria</taxon>
        <taxon>Cardiobacteriales</taxon>
        <taxon>Ignatzschineriaceae</taxon>
        <taxon>Wohlfahrtiimonas</taxon>
    </lineage>
</organism>
<dbReference type="Pfam" id="PF00005">
    <property type="entry name" value="ABC_tran"/>
    <property type="match status" value="1"/>
</dbReference>
<evidence type="ECO:0000256" key="7">
    <source>
        <dbReference type="SAM" id="Phobius"/>
    </source>
</evidence>
<dbReference type="PANTHER" id="PTHR43394">
    <property type="entry name" value="ATP-DEPENDENT PERMEASE MDL1, MITOCHONDRIAL"/>
    <property type="match status" value="1"/>
</dbReference>
<evidence type="ECO:0000256" key="5">
    <source>
        <dbReference type="ARBA" id="ARBA00022989"/>
    </source>
</evidence>
<dbReference type="InterPro" id="IPR017871">
    <property type="entry name" value="ABC_transporter-like_CS"/>
</dbReference>
<dbReference type="PROSITE" id="PS50929">
    <property type="entry name" value="ABC_TM1F"/>
    <property type="match status" value="1"/>
</dbReference>
<keyword evidence="3" id="KW-0547">Nucleotide-binding</keyword>
<evidence type="ECO:0000259" key="8">
    <source>
        <dbReference type="PROSITE" id="PS50893"/>
    </source>
</evidence>
<dbReference type="Gene3D" id="1.20.1560.10">
    <property type="entry name" value="ABC transporter type 1, transmembrane domain"/>
    <property type="match status" value="1"/>
</dbReference>
<proteinExistence type="predicted"/>
<evidence type="ECO:0000313" key="11">
    <source>
        <dbReference type="Proteomes" id="UP001500631"/>
    </source>
</evidence>
<dbReference type="SUPFAM" id="SSF52540">
    <property type="entry name" value="P-loop containing nucleoside triphosphate hydrolases"/>
    <property type="match status" value="1"/>
</dbReference>